<dbReference type="EMBL" id="JAABLP010000002">
    <property type="protein sequence ID" value="NBN63827.1"/>
    <property type="molecule type" value="Genomic_DNA"/>
</dbReference>
<reference evidence="1 2" key="1">
    <citation type="submission" date="2020-01" db="EMBL/GenBank/DDBJ databases">
        <authorList>
            <person name="Peng S.Y."/>
            <person name="Li J."/>
            <person name="Wang M."/>
            <person name="Wang L."/>
            <person name="Wang C.Q."/>
            <person name="Wang J.R."/>
        </authorList>
    </citation>
    <scope>NUCLEOTIDE SEQUENCE [LARGE SCALE GENOMIC DNA]</scope>
    <source>
        <strain evidence="1 2">XCT-34</strain>
    </source>
</reference>
<organism evidence="1 2">
    <name type="scientific">Pannonibacter tanglangensis</name>
    <dbReference type="NCBI Taxonomy" id="2750084"/>
    <lineage>
        <taxon>Bacteria</taxon>
        <taxon>Pseudomonadati</taxon>
        <taxon>Pseudomonadota</taxon>
        <taxon>Alphaproteobacteria</taxon>
        <taxon>Hyphomicrobiales</taxon>
        <taxon>Stappiaceae</taxon>
        <taxon>Pannonibacter</taxon>
    </lineage>
</organism>
<proteinExistence type="predicted"/>
<protein>
    <submittedName>
        <fullName evidence="1">Uncharacterized protein</fullName>
    </submittedName>
</protein>
<accession>A0ABW9ZLB6</accession>
<dbReference type="RefSeq" id="WP_161675786.1">
    <property type="nucleotide sequence ID" value="NZ_JAABLP010000002.1"/>
</dbReference>
<evidence type="ECO:0000313" key="2">
    <source>
        <dbReference type="Proteomes" id="UP000541347"/>
    </source>
</evidence>
<evidence type="ECO:0000313" key="1">
    <source>
        <dbReference type="EMBL" id="NBN63827.1"/>
    </source>
</evidence>
<keyword evidence="2" id="KW-1185">Reference proteome</keyword>
<comment type="caution">
    <text evidence="1">The sequence shown here is derived from an EMBL/GenBank/DDBJ whole genome shotgun (WGS) entry which is preliminary data.</text>
</comment>
<sequence>MAKKRSNSEAFVMHRLSLLMSHAWQNRPVPVMRLLERLEIEHLRHGGQENGNLYVSYAQLQTSGLSRRTIRPAIDCGAALGLLRAEADPDFHGGDLRQPNRYALLYLPVKNAKFPTDEWRNLSPQQVEQALERFRSATGIKSSVSPRKRISA</sequence>
<gene>
    <name evidence="1" type="ORF">GWI71_09065</name>
</gene>
<dbReference type="Proteomes" id="UP000541347">
    <property type="component" value="Unassembled WGS sequence"/>
</dbReference>
<name>A0ABW9ZLB6_9HYPH</name>